<dbReference type="SMART" id="SM00326">
    <property type="entry name" value="SH3"/>
    <property type="match status" value="1"/>
</dbReference>
<evidence type="ECO:0000259" key="5">
    <source>
        <dbReference type="PROSITE" id="PS50002"/>
    </source>
</evidence>
<keyword evidence="2" id="KW-0040">ANK repeat</keyword>
<feature type="repeat" description="ANK" evidence="2">
    <location>
        <begin position="299"/>
        <end position="331"/>
    </location>
</feature>
<evidence type="ECO:0000259" key="6">
    <source>
        <dbReference type="PROSITE" id="PS50106"/>
    </source>
</evidence>
<evidence type="ECO:0000256" key="2">
    <source>
        <dbReference type="PROSITE-ProRule" id="PRU00023"/>
    </source>
</evidence>
<dbReference type="PANTHER" id="PTHR24135:SF28">
    <property type="entry name" value="LD13733P"/>
    <property type="match status" value="1"/>
</dbReference>
<feature type="compositionally biased region" description="Polar residues" evidence="4">
    <location>
        <begin position="786"/>
        <end position="811"/>
    </location>
</feature>
<evidence type="ECO:0000256" key="4">
    <source>
        <dbReference type="SAM" id="MobiDB-lite"/>
    </source>
</evidence>
<dbReference type="Pfam" id="PF07653">
    <property type="entry name" value="SH3_2"/>
    <property type="match status" value="1"/>
</dbReference>
<evidence type="ECO:0000256" key="1">
    <source>
        <dbReference type="ARBA" id="ARBA00022443"/>
    </source>
</evidence>
<gene>
    <name evidence="8 9 10" type="primary">LOC119641410</name>
</gene>
<dbReference type="PROSITE" id="PS50088">
    <property type="entry name" value="ANK_REPEAT"/>
    <property type="match status" value="3"/>
</dbReference>
<feature type="region of interest" description="Disordered" evidence="4">
    <location>
        <begin position="1341"/>
        <end position="1437"/>
    </location>
</feature>
<evidence type="ECO:0000313" key="7">
    <source>
        <dbReference type="Proteomes" id="UP000092443"/>
    </source>
</evidence>
<dbReference type="GO" id="GO:0045211">
    <property type="term" value="C:postsynaptic membrane"/>
    <property type="evidence" value="ECO:0007669"/>
    <property type="project" value="TreeGrafter"/>
</dbReference>
<name>A0A9C5ZK20_9MUSC</name>
<evidence type="ECO:0000313" key="9">
    <source>
        <dbReference type="RefSeq" id="XP_037895978.1"/>
    </source>
</evidence>
<dbReference type="FunFam" id="1.25.40.20:FF:000337">
    <property type="entry name" value="AF4/FMR2 family member 4 isoform X1"/>
    <property type="match status" value="1"/>
</dbReference>
<feature type="compositionally biased region" description="Low complexity" evidence="4">
    <location>
        <begin position="1807"/>
        <end position="1817"/>
    </location>
</feature>
<feature type="compositionally biased region" description="Pro residues" evidence="4">
    <location>
        <begin position="1425"/>
        <end position="1434"/>
    </location>
</feature>
<dbReference type="CDD" id="cd06746">
    <property type="entry name" value="PDZ_SHANK1_3-like"/>
    <property type="match status" value="1"/>
</dbReference>
<dbReference type="InterPro" id="IPR002110">
    <property type="entry name" value="Ankyrin_rpt"/>
</dbReference>
<keyword evidence="1 3" id="KW-0728">SH3 domain</keyword>
<feature type="domain" description="SH3" evidence="5">
    <location>
        <begin position="482"/>
        <end position="543"/>
    </location>
</feature>
<evidence type="ECO:0000256" key="3">
    <source>
        <dbReference type="PROSITE-ProRule" id="PRU00192"/>
    </source>
</evidence>
<feature type="compositionally biased region" description="Low complexity" evidence="4">
    <location>
        <begin position="885"/>
        <end position="894"/>
    </location>
</feature>
<feature type="region of interest" description="Disordered" evidence="4">
    <location>
        <begin position="1283"/>
        <end position="1305"/>
    </location>
</feature>
<feature type="region of interest" description="Disordered" evidence="4">
    <location>
        <begin position="1630"/>
        <end position="1673"/>
    </location>
</feature>
<dbReference type="PROSITE" id="PS50297">
    <property type="entry name" value="ANK_REP_REGION"/>
    <property type="match status" value="2"/>
</dbReference>
<feature type="region of interest" description="Disordered" evidence="4">
    <location>
        <begin position="786"/>
        <end position="906"/>
    </location>
</feature>
<dbReference type="GO" id="GO:0030160">
    <property type="term" value="F:synaptic receptor adaptor activity"/>
    <property type="evidence" value="ECO:0007669"/>
    <property type="project" value="TreeGrafter"/>
</dbReference>
<dbReference type="Gene3D" id="2.30.42.10">
    <property type="match status" value="1"/>
</dbReference>
<feature type="repeat" description="ANK" evidence="2">
    <location>
        <begin position="266"/>
        <end position="298"/>
    </location>
</feature>
<dbReference type="GO" id="GO:0043197">
    <property type="term" value="C:dendritic spine"/>
    <property type="evidence" value="ECO:0007669"/>
    <property type="project" value="TreeGrafter"/>
</dbReference>
<feature type="compositionally biased region" description="Polar residues" evidence="4">
    <location>
        <begin position="1183"/>
        <end position="1212"/>
    </location>
</feature>
<dbReference type="SMART" id="SM00228">
    <property type="entry name" value="PDZ"/>
    <property type="match status" value="1"/>
</dbReference>
<dbReference type="RefSeq" id="XP_037895979.1">
    <property type="nucleotide sequence ID" value="XM_038040051.1"/>
</dbReference>
<feature type="region of interest" description="Disordered" evidence="4">
    <location>
        <begin position="946"/>
        <end position="965"/>
    </location>
</feature>
<dbReference type="FunFam" id="2.30.30.40:FF:000178">
    <property type="entry name" value="SH3 and multiple ankyrin repeat domains protein"/>
    <property type="match status" value="1"/>
</dbReference>
<dbReference type="InterPro" id="IPR036770">
    <property type="entry name" value="Ankyrin_rpt-contain_sf"/>
</dbReference>
<dbReference type="InterPro" id="IPR051569">
    <property type="entry name" value="SHANK"/>
</dbReference>
<dbReference type="RefSeq" id="XP_037895977.1">
    <property type="nucleotide sequence ID" value="XM_038040049.1"/>
</dbReference>
<dbReference type="GO" id="GO:0035255">
    <property type="term" value="F:ionotropic glutamate receptor binding"/>
    <property type="evidence" value="ECO:0007669"/>
    <property type="project" value="TreeGrafter"/>
</dbReference>
<dbReference type="SUPFAM" id="SSF50044">
    <property type="entry name" value="SH3-domain"/>
    <property type="match status" value="1"/>
</dbReference>
<feature type="region of interest" description="Disordered" evidence="4">
    <location>
        <begin position="1183"/>
        <end position="1264"/>
    </location>
</feature>
<dbReference type="InterPro" id="IPR036034">
    <property type="entry name" value="PDZ_sf"/>
</dbReference>
<dbReference type="PROSITE" id="PS50002">
    <property type="entry name" value="SH3"/>
    <property type="match status" value="1"/>
</dbReference>
<evidence type="ECO:0000313" key="8">
    <source>
        <dbReference type="RefSeq" id="XP_037895977.1"/>
    </source>
</evidence>
<feature type="region of interest" description="Disordered" evidence="4">
    <location>
        <begin position="1794"/>
        <end position="1817"/>
    </location>
</feature>
<feature type="region of interest" description="Disordered" evidence="4">
    <location>
        <begin position="1747"/>
        <end position="1781"/>
    </location>
</feature>
<dbReference type="Pfam" id="PF12796">
    <property type="entry name" value="Ank_2"/>
    <property type="match status" value="2"/>
</dbReference>
<feature type="repeat" description="ANK" evidence="2">
    <location>
        <begin position="199"/>
        <end position="231"/>
    </location>
</feature>
<accession>A0A9C5ZK20</accession>
<dbReference type="Gene3D" id="3.10.20.90">
    <property type="entry name" value="Phosphatidylinositol 3-kinase Catalytic Subunit, Chain A, domain 1"/>
    <property type="match status" value="1"/>
</dbReference>
<evidence type="ECO:0000313" key="10">
    <source>
        <dbReference type="RefSeq" id="XP_037895979.1"/>
    </source>
</evidence>
<proteinExistence type="predicted"/>
<dbReference type="InterPro" id="IPR001452">
    <property type="entry name" value="SH3_domain"/>
</dbReference>
<dbReference type="PANTHER" id="PTHR24135">
    <property type="entry name" value="SH3 AND MULTIPLE ANKYRIN REPEAT DOMAINS PROTEIN"/>
    <property type="match status" value="1"/>
</dbReference>
<dbReference type="Pfam" id="PF17820">
    <property type="entry name" value="PDZ_6"/>
    <property type="match status" value="1"/>
</dbReference>
<dbReference type="GO" id="GO:0014069">
    <property type="term" value="C:postsynaptic density"/>
    <property type="evidence" value="ECO:0007669"/>
    <property type="project" value="TreeGrafter"/>
</dbReference>
<organism evidence="7 8">
    <name type="scientific">Glossina fuscipes</name>
    <dbReference type="NCBI Taxonomy" id="7396"/>
    <lineage>
        <taxon>Eukaryota</taxon>
        <taxon>Metazoa</taxon>
        <taxon>Ecdysozoa</taxon>
        <taxon>Arthropoda</taxon>
        <taxon>Hexapoda</taxon>
        <taxon>Insecta</taxon>
        <taxon>Pterygota</taxon>
        <taxon>Neoptera</taxon>
        <taxon>Endopterygota</taxon>
        <taxon>Diptera</taxon>
        <taxon>Brachycera</taxon>
        <taxon>Muscomorpha</taxon>
        <taxon>Hippoboscoidea</taxon>
        <taxon>Glossinidae</taxon>
        <taxon>Glossina</taxon>
    </lineage>
</organism>
<dbReference type="InterPro" id="IPR041489">
    <property type="entry name" value="PDZ_6"/>
</dbReference>
<protein>
    <submittedName>
        <fullName evidence="8 9">Uncharacterized protein LOC119641410 isoform X1</fullName>
    </submittedName>
</protein>
<dbReference type="RefSeq" id="XP_037895978.1">
    <property type="nucleotide sequence ID" value="XM_038040050.1"/>
</dbReference>
<sequence>MDSGSGPGFDDEPPPEPRDGWLLVRIHVPELNVYKCLQFPSDKLVWDVKQQVLASLPKVAFWFKELKESFNYGLFCPPSNGKAGKFLDEERRLGDYPFNGPVGYLELKYKRRVYKMLNLDERQLKALHTRANLRRFLECINGGHVEKIAKMCAKGLDPNFHCPESGETPLTVATGAKKPNKLLIALVNGGALLDYRTKDGTTALHRAVEKDSLEAVTTLLELGASPNYKDARGITPLYISITRKCDAKITESLLHDHASLGTQDNQGWNEVHQACRHGLVQHLEHLLFYGADMDGRNASGNTPLHVCAVNNQEACARMLLFRGAQRGALNFANQTPYQVAVIAGNLELAEIIQNYKIEDVVPFRGPPRYNPKRRSGINWLSANGGGSIGGGGSLMGTLTRNSTAPCTGGLHHHRGPPSPCPSEHLPYSSASSSLSEGSSGHRSHEDDISIVTDKSLGDTSDIISDSSGVGTNSDSAACSIGHPSTTVVCMEPYVGNSVGHIRLQPGDVIEVVGSTDCGLLEGYVRGTNQSGFFPAECVQEINLRQKNITNVATATINQHSPYQHSTVGSSVHQGSPQLSLGGSSSIGLISNNVGALPRPSLIHQSPSLSVNSGGSTQALNGTNSVVVVEQQHSTTVVNGSQQVVGQYSSATAPRVKKRYTSLANPRGGQCSFSPPPTPYNSAFNEPRTVVLHRAKRGFGFILRGAKASSQLMQLKPSERFPALQYLDDVDPGGVADMAGLRPGDFLLAINGEDVRAASHEKVVEMIRSAGALVSMTVISPQFPNQMQATPQYMPSHHISSGPNTPQTSHRQCATLPRKMSLGPNSSTGSSGGRPAPLPPRRDPKTTLSVGRARAKSMVAGLENGGEKEDDDITHTKSSSVESIVTPTPTHPSTPVQLRTASIKARPTSSRITAAELEELFQRQHGEVVDSSNRYSTMMTTSRFQSGVESGAATPPTNINSPLKGPQVYGSVAEMKRKTKTKNGTLRGKPCVIPTVGGGHDLKRFHSTPDLNVNGGSSSSIWTTNVSKGHLSQDDVTTLHASMIRLNTLPPPSHPPPPPPVVGQVVKVETRQNSEYESTISLQQKLKKRAENDAVTSAAIDGVQSSFNPSANAKIYASPQELRNVLAWKLRQCQENRSQPVNQAQQPNSQLQQELVLNQPLVSNAQQSQQPDPHTQISQYAQPTALARTNSPASSNSAGQYAAPQSQNGSAVINQVNKSSNNINNNTNNNNNNNSNGGQLNIPTGPAPPIPEPDYSLSESDGEDENSILVARNTKLNEKIALIDVPETSGNSQASGSSSGSGSISHSLSVEEIQRIRSNLKISKSSPNGFNKVVEKIVADGRADAEKSEKDDSENNNNNMLNEEEDSSSGVSSDQDVMAANNVVSGPRATDTIKKKPTVTIVDDPKTIPDQSISDQDETDSTKLPTTPPPPPPPVETKTKTANVAIENTTNKTTISPQQMKTNSVVTVTVAAAKEKLPTLTNVVASTAAAFEAKAATANANISATVANIPTTVTVKQMVQQHHAPVIQQQQQQMSTSKVKTLLVQSQLVASKAQPAIAGRLAQQQQQQQQQQHINPNQKLLATQQQIMQQQQHQQHLQQILKAKAAAAGAAATTAALVAKQQQQMSANKLLTSTTSQDSTDEQRSDDDGDLSPSPPAKGFQRHNSLTRKQAAAIAMQRATRSAAVSLVQLPPPIEADSDSELSLSAKGAVGATATTVGDDDGSLVAENIVLAPPPQFCDCNDIKHVPQLQPQQQQQSTSPAPPTQMQHLQMQQRVHQPQQQLSLQQQQQLQYQQYHQQLQQHHHQLQHQHQQQHQQQQQMMAMTMQMHPQHMLQMQHMTSNASAAAAVATVGVASVGGGGGSGVGSGAATASAAATGNMGTLGRVRVVGTLPKNNHHRLH</sequence>
<dbReference type="PROSITE" id="PS50106">
    <property type="entry name" value="PDZ"/>
    <property type="match status" value="1"/>
</dbReference>
<dbReference type="FunFam" id="3.10.20.90:FF:000029">
    <property type="entry name" value="SH3 and multiple ankyrin repeat domains protein 1"/>
    <property type="match status" value="1"/>
</dbReference>
<feature type="domain" description="PDZ" evidence="6">
    <location>
        <begin position="688"/>
        <end position="781"/>
    </location>
</feature>
<dbReference type="CDD" id="cd17091">
    <property type="entry name" value="FERM_F0_SHANK"/>
    <property type="match status" value="1"/>
</dbReference>
<dbReference type="InterPro" id="IPR001478">
    <property type="entry name" value="PDZ"/>
</dbReference>
<keyword evidence="7" id="KW-1185">Reference proteome</keyword>
<feature type="compositionally biased region" description="Low complexity" evidence="4">
    <location>
        <begin position="421"/>
        <end position="440"/>
    </location>
</feature>
<dbReference type="SUPFAM" id="SSF50156">
    <property type="entry name" value="PDZ domain-like"/>
    <property type="match status" value="1"/>
</dbReference>
<dbReference type="Gene3D" id="2.30.30.40">
    <property type="entry name" value="SH3 Domains"/>
    <property type="match status" value="1"/>
</dbReference>
<dbReference type="Proteomes" id="UP000092443">
    <property type="component" value="Unplaced"/>
</dbReference>
<feature type="compositionally biased region" description="Polar residues" evidence="4">
    <location>
        <begin position="875"/>
        <end position="884"/>
    </location>
</feature>
<dbReference type="KEGG" id="gfs:119641410"/>
<feature type="compositionally biased region" description="Low complexity" evidence="4">
    <location>
        <begin position="1213"/>
        <end position="1235"/>
    </location>
</feature>
<dbReference type="SUPFAM" id="SSF48403">
    <property type="entry name" value="Ankyrin repeat"/>
    <property type="match status" value="1"/>
</dbReference>
<feature type="compositionally biased region" description="Low complexity" evidence="4">
    <location>
        <begin position="1288"/>
        <end position="1305"/>
    </location>
</feature>
<feature type="region of interest" description="Disordered" evidence="4">
    <location>
        <begin position="405"/>
        <end position="475"/>
    </location>
</feature>
<dbReference type="FunFam" id="2.30.42.10:FF:000018">
    <property type="entry name" value="SH3 and multiple ankyrin repeat domains protein 2"/>
    <property type="match status" value="1"/>
</dbReference>
<dbReference type="Gene3D" id="1.25.40.20">
    <property type="entry name" value="Ankyrin repeat-containing domain"/>
    <property type="match status" value="2"/>
</dbReference>
<dbReference type="SMART" id="SM00248">
    <property type="entry name" value="ANK"/>
    <property type="match status" value="6"/>
</dbReference>
<dbReference type="GeneID" id="119641410"/>
<reference evidence="8 9" key="1">
    <citation type="submission" date="2025-04" db="UniProtKB">
        <authorList>
            <consortium name="RefSeq"/>
        </authorList>
    </citation>
    <scope>IDENTIFICATION</scope>
    <source>
        <tissue evidence="8 9">Whole body pupa</tissue>
    </source>
</reference>
<dbReference type="InterPro" id="IPR036028">
    <property type="entry name" value="SH3-like_dom_sf"/>
</dbReference>